<dbReference type="GO" id="GO:0009245">
    <property type="term" value="P:lipid A biosynthetic process"/>
    <property type="evidence" value="ECO:0007669"/>
    <property type="project" value="UniProtKB-UniRule"/>
</dbReference>
<dbReference type="PATRIC" id="fig|658445.3.peg.2843"/>
<comment type="subcellular location">
    <subcellularLocation>
        <location evidence="6">Cytoplasm</location>
    </subcellularLocation>
</comment>
<feature type="domain" description="UDP N-acetylglucosamine O-acyltransferase C-terminal" evidence="7">
    <location>
        <begin position="187"/>
        <end position="268"/>
    </location>
</feature>
<dbReference type="HOGENOM" id="CLU_061249_0_0_6"/>
<evidence type="ECO:0000256" key="6">
    <source>
        <dbReference type="HAMAP-Rule" id="MF_00387"/>
    </source>
</evidence>
<keyword evidence="1 6" id="KW-0444">Lipid biosynthesis</keyword>
<dbReference type="SUPFAM" id="SSF51161">
    <property type="entry name" value="Trimeric LpxA-like enzymes"/>
    <property type="match status" value="1"/>
</dbReference>
<dbReference type="GO" id="GO:0008780">
    <property type="term" value="F:acyl-[acyl-carrier-protein]-UDP-N-acetylglucosamine O-acyltransferase activity"/>
    <property type="evidence" value="ECO:0007669"/>
    <property type="project" value="UniProtKB-UniRule"/>
</dbReference>
<keyword evidence="2 6" id="KW-0441">Lipid A biosynthesis</keyword>
<dbReference type="HAMAP" id="MF_00387">
    <property type="entry name" value="LpxA"/>
    <property type="match status" value="1"/>
</dbReference>
<comment type="subunit">
    <text evidence="6">Homotrimer.</text>
</comment>
<dbReference type="Pfam" id="PF13720">
    <property type="entry name" value="Acetyltransf_11"/>
    <property type="match status" value="1"/>
</dbReference>
<dbReference type="STRING" id="658445.H744_2c0935"/>
<dbReference type="EMBL" id="CP005974">
    <property type="protein sequence ID" value="AJR07646.1"/>
    <property type="molecule type" value="Genomic_DNA"/>
</dbReference>
<dbReference type="GO" id="GO:0016020">
    <property type="term" value="C:membrane"/>
    <property type="evidence" value="ECO:0007669"/>
    <property type="project" value="GOC"/>
</dbReference>
<dbReference type="InterPro" id="IPR029098">
    <property type="entry name" value="Acetyltransf_C"/>
</dbReference>
<comment type="function">
    <text evidence="6">Involved in the biosynthesis of lipid A, a phosphorylated glycolipid that anchors the lipopolysaccharide to the outer membrane of the cell.</text>
</comment>
<dbReference type="Gene3D" id="2.160.10.10">
    <property type="entry name" value="Hexapeptide repeat proteins"/>
    <property type="match status" value="1"/>
</dbReference>
<evidence type="ECO:0000256" key="3">
    <source>
        <dbReference type="ARBA" id="ARBA00022679"/>
    </source>
</evidence>
<name>A0A0C5W7X2_9GAMM</name>
<keyword evidence="3 6" id="KW-0808">Transferase</keyword>
<evidence type="ECO:0000313" key="8">
    <source>
        <dbReference type="EMBL" id="AJR07646.1"/>
    </source>
</evidence>
<evidence type="ECO:0000256" key="2">
    <source>
        <dbReference type="ARBA" id="ARBA00022556"/>
    </source>
</evidence>
<evidence type="ECO:0000256" key="5">
    <source>
        <dbReference type="ARBA" id="ARBA00023315"/>
    </source>
</evidence>
<dbReference type="EC" id="2.3.1.129" evidence="6"/>
<dbReference type="InterPro" id="IPR010137">
    <property type="entry name" value="Lipid_A_LpxA"/>
</dbReference>
<accession>A0A0C5W7X2</accession>
<dbReference type="AlphaFoldDB" id="A0A0C5W7X2"/>
<reference evidence="8 9" key="1">
    <citation type="submission" date="2013-05" db="EMBL/GenBank/DDBJ databases">
        <title>Complete genome sequence of the lipase-producing bacterium Photobacterium gaetbulicola Gung47.</title>
        <authorList>
            <person name="Kim Y.-O."/>
        </authorList>
    </citation>
    <scope>NUCLEOTIDE SEQUENCE [LARGE SCALE GENOMIC DNA]</scope>
    <source>
        <strain evidence="8 9">Gung47</strain>
    </source>
</reference>
<dbReference type="InterPro" id="IPR001451">
    <property type="entry name" value="Hexapep"/>
</dbReference>
<dbReference type="CDD" id="cd03351">
    <property type="entry name" value="LbH_UDP-GlcNAc_AT"/>
    <property type="match status" value="1"/>
</dbReference>
<dbReference type="PANTHER" id="PTHR43480:SF1">
    <property type="entry name" value="ACYL-[ACYL-CARRIER-PROTEIN]--UDP-N-ACETYLGLUCOSAMINE O-ACYLTRANSFERASE, MITOCHONDRIAL-RELATED"/>
    <property type="match status" value="1"/>
</dbReference>
<gene>
    <name evidence="6" type="primary">lpxA</name>
    <name evidence="8" type="ORF">H744_2c0935</name>
</gene>
<dbReference type="Proteomes" id="UP000032303">
    <property type="component" value="Chromosome 2"/>
</dbReference>
<evidence type="ECO:0000313" key="9">
    <source>
        <dbReference type="Proteomes" id="UP000032303"/>
    </source>
</evidence>
<keyword evidence="5 6" id="KW-0012">Acyltransferase</keyword>
<keyword evidence="4 6" id="KW-0443">Lipid metabolism</keyword>
<dbReference type="NCBIfam" id="TIGR01852">
    <property type="entry name" value="lipid_A_lpxA"/>
    <property type="match status" value="1"/>
</dbReference>
<sequence length="269" mass="29235">MCKTRVLMIHETAQIHPSAVIEDGVKIGANVTVGPFTYIGKDVEIGDGNEIMSHVVIKGPTKIGNDNRIFPYAIVGEECQDKKYNGEPTRLEIGDRNVIRESVQIHRGTIQDKGVTIVGNDNLLCVNAHIAHDVVVGNHTHIGNNSILGGHVTVADHAGVMALSAIHPFCTVGAYSYVGGCSAVVQDVPPYVLAQGNHATPYGLNLVGLQRNGFEKKELHALRRAYKEIYRSGKTMEEVKPVLAEMAQEWPSVGLFLDALNNTERGIIR</sequence>
<comment type="similarity">
    <text evidence="6">Belongs to the transferase hexapeptide repeat family. LpxA subfamily.</text>
</comment>
<evidence type="ECO:0000259" key="7">
    <source>
        <dbReference type="Pfam" id="PF13720"/>
    </source>
</evidence>
<dbReference type="KEGG" id="pgb:H744_2c0935"/>
<dbReference type="GO" id="GO:0005737">
    <property type="term" value="C:cytoplasm"/>
    <property type="evidence" value="ECO:0007669"/>
    <property type="project" value="UniProtKB-SubCell"/>
</dbReference>
<dbReference type="Gene3D" id="1.20.1180.10">
    <property type="entry name" value="Udp N-acetylglucosamine O-acyltransferase, C-terminal domain"/>
    <property type="match status" value="1"/>
</dbReference>
<dbReference type="Pfam" id="PF00132">
    <property type="entry name" value="Hexapep"/>
    <property type="match status" value="1"/>
</dbReference>
<comment type="pathway">
    <text evidence="6">Glycolipid biosynthesis; lipid IV(A) biosynthesis; lipid IV(A) from (3R)-3-hydroxytetradecanoyl-[acyl-carrier-protein] and UDP-N-acetyl-alpha-D-glucosamine: step 1/6.</text>
</comment>
<dbReference type="UniPathway" id="UPA00359">
    <property type="reaction ID" value="UER00477"/>
</dbReference>
<evidence type="ECO:0000256" key="4">
    <source>
        <dbReference type="ARBA" id="ARBA00023098"/>
    </source>
</evidence>
<comment type="catalytic activity">
    <reaction evidence="6">
        <text>a (3R)-hydroxyacyl-[ACP] + UDP-N-acetyl-alpha-D-glucosamine = a UDP-3-O-[(3R)-3-hydroxyacyl]-N-acetyl-alpha-D-glucosamine + holo-[ACP]</text>
        <dbReference type="Rhea" id="RHEA:67812"/>
        <dbReference type="Rhea" id="RHEA-COMP:9685"/>
        <dbReference type="Rhea" id="RHEA-COMP:9945"/>
        <dbReference type="ChEBI" id="CHEBI:57705"/>
        <dbReference type="ChEBI" id="CHEBI:64479"/>
        <dbReference type="ChEBI" id="CHEBI:78827"/>
        <dbReference type="ChEBI" id="CHEBI:173225"/>
        <dbReference type="EC" id="2.3.1.129"/>
    </reaction>
</comment>
<dbReference type="InterPro" id="IPR037157">
    <property type="entry name" value="Acetyltransf_C_sf"/>
</dbReference>
<dbReference type="NCBIfam" id="NF003657">
    <property type="entry name" value="PRK05289.1"/>
    <property type="match status" value="1"/>
</dbReference>
<keyword evidence="6" id="KW-0677">Repeat</keyword>
<protein>
    <recommendedName>
        <fullName evidence="6">Acyl-[acyl-carrier-protein]--UDP-N-acetylglucosamine O-acyltransferase</fullName>
        <shortName evidence="6">UDP-N-acetylglucosamine acyltransferase</shortName>
        <ecNumber evidence="6">2.3.1.129</ecNumber>
    </recommendedName>
</protein>
<evidence type="ECO:0000256" key="1">
    <source>
        <dbReference type="ARBA" id="ARBA00022516"/>
    </source>
</evidence>
<proteinExistence type="inferred from homology"/>
<organism evidence="8 9">
    <name type="scientific">Photobacterium gaetbulicola Gung47</name>
    <dbReference type="NCBI Taxonomy" id="658445"/>
    <lineage>
        <taxon>Bacteria</taxon>
        <taxon>Pseudomonadati</taxon>
        <taxon>Pseudomonadota</taxon>
        <taxon>Gammaproteobacteria</taxon>
        <taxon>Vibrionales</taxon>
        <taxon>Vibrionaceae</taxon>
        <taxon>Photobacterium</taxon>
    </lineage>
</organism>
<dbReference type="PIRSF" id="PIRSF000456">
    <property type="entry name" value="UDP-GlcNAc_acltr"/>
    <property type="match status" value="1"/>
</dbReference>
<dbReference type="PANTHER" id="PTHR43480">
    <property type="entry name" value="ACYL-[ACYL-CARRIER-PROTEIN]--UDP-N-ACETYLGLUCOSAMINE O-ACYLTRANSFERASE"/>
    <property type="match status" value="1"/>
</dbReference>
<keyword evidence="9" id="KW-1185">Reference proteome</keyword>
<keyword evidence="6" id="KW-0963">Cytoplasm</keyword>
<dbReference type="InterPro" id="IPR011004">
    <property type="entry name" value="Trimer_LpxA-like_sf"/>
</dbReference>